<sequence>MQEVASFDIEVEDCKYVDVIFTGSSWGDLQMQDCTMSNCKFYIQQKIKFGVRSDTGSPNNSPMVLYQAVNRIEPNKISQVPLTVMDIDGDNYVCKKATFKLMTFPHIRGLSVDDNCTLTVDSAAYPEGSWGMVNIVVQDKPNSDITMGGVNFFASTSNVLSQIQVQFLVQVAPSVEPDIVAPTACFTKSANMSAISVDAGGTLRIPVYAKPNPNTPAGTEIVDLKVICLPTPPTPLVVDTSSTKKYGTVWNSDLLWDKVGDAGDKTTKYLLQVVARDNQGYDSDACSFQVEVKENPDDCMCKNDGLCHRPHTAAAPALSSSATGLPEHMCYCPLGFSGPECTMVDGDPKPKVSTFDDIAGIPNGGLIQCEEHSQCMFAIHLIGRIAGYPALLSEAPKSPELNVSFRAAVSEESTALPGNRFVETVVITTGPPGLYKFCVNAMDSLWTSFMS</sequence>
<evidence type="ECO:0000259" key="1">
    <source>
        <dbReference type="PROSITE" id="PS00022"/>
    </source>
</evidence>
<organism evidence="3 4">
    <name type="scientific">Elysia chlorotica</name>
    <name type="common">Eastern emerald elysia</name>
    <name type="synonym">Sea slug</name>
    <dbReference type="NCBI Taxonomy" id="188477"/>
    <lineage>
        <taxon>Eukaryota</taxon>
        <taxon>Metazoa</taxon>
        <taxon>Spiralia</taxon>
        <taxon>Lophotrochozoa</taxon>
        <taxon>Mollusca</taxon>
        <taxon>Gastropoda</taxon>
        <taxon>Heterobranchia</taxon>
        <taxon>Euthyneura</taxon>
        <taxon>Panpulmonata</taxon>
        <taxon>Sacoglossa</taxon>
        <taxon>Placobranchoidea</taxon>
        <taxon>Plakobranchidae</taxon>
        <taxon>Elysia</taxon>
    </lineage>
</organism>
<dbReference type="PROSITE" id="PS01186">
    <property type="entry name" value="EGF_2"/>
    <property type="match status" value="1"/>
</dbReference>
<dbReference type="OrthoDB" id="6143746at2759"/>
<dbReference type="PROSITE" id="PS00022">
    <property type="entry name" value="EGF_1"/>
    <property type="match status" value="1"/>
</dbReference>
<evidence type="ECO:0000313" key="3">
    <source>
        <dbReference type="EMBL" id="RUS75270.1"/>
    </source>
</evidence>
<keyword evidence="4" id="KW-1185">Reference proteome</keyword>
<dbReference type="InterPro" id="IPR000742">
    <property type="entry name" value="EGF"/>
</dbReference>
<protein>
    <recommendedName>
        <fullName evidence="1 2">EGF-like domain-containing protein</fullName>
    </recommendedName>
</protein>
<name>A0A433T149_ELYCH</name>
<accession>A0A433T149</accession>
<comment type="caution">
    <text evidence="3">The sequence shown here is derived from an EMBL/GenBank/DDBJ whole genome shotgun (WGS) entry which is preliminary data.</text>
</comment>
<dbReference type="EMBL" id="RQTK01000756">
    <property type="protein sequence ID" value="RUS75270.1"/>
    <property type="molecule type" value="Genomic_DNA"/>
</dbReference>
<evidence type="ECO:0000259" key="2">
    <source>
        <dbReference type="PROSITE" id="PS01186"/>
    </source>
</evidence>
<feature type="domain" description="EGF-like" evidence="1 2">
    <location>
        <begin position="330"/>
        <end position="341"/>
    </location>
</feature>
<proteinExistence type="predicted"/>
<dbReference type="AlphaFoldDB" id="A0A433T149"/>
<gene>
    <name evidence="3" type="ORF">EGW08_016962</name>
</gene>
<evidence type="ECO:0000313" key="4">
    <source>
        <dbReference type="Proteomes" id="UP000271974"/>
    </source>
</evidence>
<dbReference type="Proteomes" id="UP000271974">
    <property type="component" value="Unassembled WGS sequence"/>
</dbReference>
<feature type="non-terminal residue" evidence="3">
    <location>
        <position position="451"/>
    </location>
</feature>
<reference evidence="3 4" key="1">
    <citation type="submission" date="2019-01" db="EMBL/GenBank/DDBJ databases">
        <title>A draft genome assembly of the solar-powered sea slug Elysia chlorotica.</title>
        <authorList>
            <person name="Cai H."/>
            <person name="Li Q."/>
            <person name="Fang X."/>
            <person name="Li J."/>
            <person name="Curtis N.E."/>
            <person name="Altenburger A."/>
            <person name="Shibata T."/>
            <person name="Feng M."/>
            <person name="Maeda T."/>
            <person name="Schwartz J.A."/>
            <person name="Shigenobu S."/>
            <person name="Lundholm N."/>
            <person name="Nishiyama T."/>
            <person name="Yang H."/>
            <person name="Hasebe M."/>
            <person name="Li S."/>
            <person name="Pierce S.K."/>
            <person name="Wang J."/>
        </authorList>
    </citation>
    <scope>NUCLEOTIDE SEQUENCE [LARGE SCALE GENOMIC DNA]</scope>
    <source>
        <strain evidence="3">EC2010</strain>
        <tissue evidence="3">Whole organism of an adult</tissue>
    </source>
</reference>